<protein>
    <recommendedName>
        <fullName evidence="4">RRM domain-containing protein</fullName>
    </recommendedName>
</protein>
<accession>A0ABD2PWT0</accession>
<sequence length="162" mass="17879">MLSLCFCQSYEHLIAQAAAQKIANPEVPLAAYDAGFSTYKPSTNTTQTALCLSNLPFKITEEEIMMLFDRVVSLVNPMNASIGFIDEQRNMTQPTVRGDGPSGNFSRPPPPHNPEQASSWSSYSDRPPMNDTRPPYNNYGQDRGGFQGPPRRGCESSSSINR</sequence>
<dbReference type="EMBL" id="JBJKFK010001967">
    <property type="protein sequence ID" value="KAL3311895.1"/>
    <property type="molecule type" value="Genomic_DNA"/>
</dbReference>
<dbReference type="Proteomes" id="UP001626550">
    <property type="component" value="Unassembled WGS sequence"/>
</dbReference>
<comment type="caution">
    <text evidence="2">The sequence shown here is derived from an EMBL/GenBank/DDBJ whole genome shotgun (WGS) entry which is preliminary data.</text>
</comment>
<dbReference type="AlphaFoldDB" id="A0ABD2PWT0"/>
<feature type="region of interest" description="Disordered" evidence="1">
    <location>
        <begin position="85"/>
        <end position="162"/>
    </location>
</feature>
<keyword evidence="3" id="KW-1185">Reference proteome</keyword>
<evidence type="ECO:0000313" key="2">
    <source>
        <dbReference type="EMBL" id="KAL3311895.1"/>
    </source>
</evidence>
<name>A0ABD2PWT0_9PLAT</name>
<reference evidence="2 3" key="1">
    <citation type="submission" date="2024-11" db="EMBL/GenBank/DDBJ databases">
        <title>Adaptive evolution of stress response genes in parasites aligns with host niche diversity.</title>
        <authorList>
            <person name="Hahn C."/>
            <person name="Resl P."/>
        </authorList>
    </citation>
    <scope>NUCLEOTIDE SEQUENCE [LARGE SCALE GENOMIC DNA]</scope>
    <source>
        <strain evidence="2">EGGRZ-B1_66</strain>
        <tissue evidence="2">Body</tissue>
    </source>
</reference>
<gene>
    <name evidence="2" type="ORF">Ciccas_009521</name>
</gene>
<organism evidence="2 3">
    <name type="scientific">Cichlidogyrus casuarinus</name>
    <dbReference type="NCBI Taxonomy" id="1844966"/>
    <lineage>
        <taxon>Eukaryota</taxon>
        <taxon>Metazoa</taxon>
        <taxon>Spiralia</taxon>
        <taxon>Lophotrochozoa</taxon>
        <taxon>Platyhelminthes</taxon>
        <taxon>Monogenea</taxon>
        <taxon>Monopisthocotylea</taxon>
        <taxon>Dactylogyridea</taxon>
        <taxon>Ancyrocephalidae</taxon>
        <taxon>Cichlidogyrus</taxon>
    </lineage>
</organism>
<evidence type="ECO:0008006" key="4">
    <source>
        <dbReference type="Google" id="ProtNLM"/>
    </source>
</evidence>
<evidence type="ECO:0000313" key="3">
    <source>
        <dbReference type="Proteomes" id="UP001626550"/>
    </source>
</evidence>
<proteinExistence type="predicted"/>
<evidence type="ECO:0000256" key="1">
    <source>
        <dbReference type="SAM" id="MobiDB-lite"/>
    </source>
</evidence>
<feature type="compositionally biased region" description="Polar residues" evidence="1">
    <location>
        <begin position="115"/>
        <end position="124"/>
    </location>
</feature>